<organism evidence="2 3">
    <name type="scientific">Panagrolaimus davidi</name>
    <dbReference type="NCBI Taxonomy" id="227884"/>
    <lineage>
        <taxon>Eukaryota</taxon>
        <taxon>Metazoa</taxon>
        <taxon>Ecdysozoa</taxon>
        <taxon>Nematoda</taxon>
        <taxon>Chromadorea</taxon>
        <taxon>Rhabditida</taxon>
        <taxon>Tylenchina</taxon>
        <taxon>Panagrolaimomorpha</taxon>
        <taxon>Panagrolaimoidea</taxon>
        <taxon>Panagrolaimidae</taxon>
        <taxon>Panagrolaimus</taxon>
    </lineage>
</organism>
<accession>A0A914PZM1</accession>
<evidence type="ECO:0000313" key="3">
    <source>
        <dbReference type="WBParaSite" id="PDA_v2.g23863.t1"/>
    </source>
</evidence>
<evidence type="ECO:0000256" key="1">
    <source>
        <dbReference type="SAM" id="SignalP"/>
    </source>
</evidence>
<feature type="signal peptide" evidence="1">
    <location>
        <begin position="1"/>
        <end position="21"/>
    </location>
</feature>
<name>A0A914PZM1_9BILA</name>
<evidence type="ECO:0000313" key="2">
    <source>
        <dbReference type="Proteomes" id="UP000887578"/>
    </source>
</evidence>
<dbReference type="WBParaSite" id="PDA_v2.g23863.t1">
    <property type="protein sequence ID" value="PDA_v2.g23863.t1"/>
    <property type="gene ID" value="PDA_v2.g23863"/>
</dbReference>
<proteinExistence type="predicted"/>
<dbReference type="Proteomes" id="UP000887578">
    <property type="component" value="Unplaced"/>
</dbReference>
<protein>
    <submittedName>
        <fullName evidence="3">Uncharacterized protein</fullName>
    </submittedName>
</protein>
<feature type="chain" id="PRO_5037908596" evidence="1">
    <location>
        <begin position="22"/>
        <end position="70"/>
    </location>
</feature>
<dbReference type="AlphaFoldDB" id="A0A914PZM1"/>
<keyword evidence="2" id="KW-1185">Reference proteome</keyword>
<reference evidence="3" key="1">
    <citation type="submission" date="2022-11" db="UniProtKB">
        <authorList>
            <consortium name="WormBaseParasite"/>
        </authorList>
    </citation>
    <scope>IDENTIFICATION</scope>
</reference>
<keyword evidence="1" id="KW-0732">Signal</keyword>
<sequence length="70" mass="7421">MKVFAAIFLALFVIGAFVSDAAPPLNACTETCFNGGSVTECCRAHGYRYGGRCSDDGVNGKRAYCNTFGK</sequence>